<dbReference type="PROSITE" id="PS50097">
    <property type="entry name" value="BTB"/>
    <property type="match status" value="1"/>
</dbReference>
<dbReference type="InterPro" id="IPR011333">
    <property type="entry name" value="SKP1/BTB/POZ_sf"/>
</dbReference>
<dbReference type="EMBL" id="CAJEWN010000564">
    <property type="protein sequence ID" value="CAD2185898.1"/>
    <property type="molecule type" value="Genomic_DNA"/>
</dbReference>
<dbReference type="InterPro" id="IPR000210">
    <property type="entry name" value="BTB/POZ_dom"/>
</dbReference>
<gene>
    <name evidence="2" type="ORF">MENT_LOCUS38353</name>
</gene>
<dbReference type="CDD" id="cd18186">
    <property type="entry name" value="BTB_POZ_ZBTB_KLHL-like"/>
    <property type="match status" value="1"/>
</dbReference>
<evidence type="ECO:0000313" key="2">
    <source>
        <dbReference type="EMBL" id="CAD2185898.1"/>
    </source>
</evidence>
<organism evidence="2 3">
    <name type="scientific">Meloidogyne enterolobii</name>
    <name type="common">Root-knot nematode worm</name>
    <name type="synonym">Meloidogyne mayaguensis</name>
    <dbReference type="NCBI Taxonomy" id="390850"/>
    <lineage>
        <taxon>Eukaryota</taxon>
        <taxon>Metazoa</taxon>
        <taxon>Ecdysozoa</taxon>
        <taxon>Nematoda</taxon>
        <taxon>Chromadorea</taxon>
        <taxon>Rhabditida</taxon>
        <taxon>Tylenchina</taxon>
        <taxon>Tylenchomorpha</taxon>
        <taxon>Tylenchoidea</taxon>
        <taxon>Meloidogynidae</taxon>
        <taxon>Meloidogyninae</taxon>
        <taxon>Meloidogyne</taxon>
    </lineage>
</organism>
<dbReference type="PANTHER" id="PTHR24413">
    <property type="entry name" value="SPECKLE-TYPE POZ PROTEIN"/>
    <property type="match status" value="1"/>
</dbReference>
<evidence type="ECO:0000313" key="3">
    <source>
        <dbReference type="Proteomes" id="UP000580250"/>
    </source>
</evidence>
<dbReference type="SUPFAM" id="SSF54695">
    <property type="entry name" value="POZ domain"/>
    <property type="match status" value="1"/>
</dbReference>
<accession>A0A6V7WFW9</accession>
<protein>
    <recommendedName>
        <fullName evidence="1">BTB domain-containing protein</fullName>
    </recommendedName>
</protein>
<proteinExistence type="predicted"/>
<reference evidence="2 3" key="1">
    <citation type="submission" date="2020-08" db="EMBL/GenBank/DDBJ databases">
        <authorList>
            <person name="Koutsovoulos G."/>
            <person name="Danchin GJ E."/>
        </authorList>
    </citation>
    <scope>NUCLEOTIDE SEQUENCE [LARGE SCALE GENOMIC DNA]</scope>
</reference>
<dbReference type="Proteomes" id="UP000580250">
    <property type="component" value="Unassembled WGS sequence"/>
</dbReference>
<name>A0A6V7WFW9_MELEN</name>
<dbReference type="OrthoDB" id="10249567at2759"/>
<dbReference type="AlphaFoldDB" id="A0A6V7WFW9"/>
<dbReference type="Gene3D" id="3.30.710.10">
    <property type="entry name" value="Potassium Channel Kv1.1, Chain A"/>
    <property type="match status" value="1"/>
</dbReference>
<sequence length="316" mass="37287">MESLKAETTWNIRDPERLVKALYYAESVELKSQPFFNPKFMDVTFELCLKLCYASSTAYVYLRQFGALNNNKVNTRYKIYVVKYGKQEVIISRSSTLLENQERMGYKEIQYYQYMYHGKLELRCEVQFDRYNDFTAFKESMEKMVNLEMFTDCCLKVGEHSLKCHRSILAKSSEVFFETLDQMDKNKAELETFEIPIVEFDVQVVQGMLQFLYTGSVKPAYMESHVENILLIAHKYKITNLKYECEVYMSNLIENSKLLNYCNIVNLYEATTLEKGIVLFIQLNKESVVNSQEWRQIKLKRCAWANNILERALIAK</sequence>
<evidence type="ECO:0000259" key="1">
    <source>
        <dbReference type="PROSITE" id="PS50097"/>
    </source>
</evidence>
<comment type="caution">
    <text evidence="2">The sequence shown here is derived from an EMBL/GenBank/DDBJ whole genome shotgun (WGS) entry which is preliminary data.</text>
</comment>
<feature type="domain" description="BTB" evidence="1">
    <location>
        <begin position="151"/>
        <end position="221"/>
    </location>
</feature>
<dbReference type="Pfam" id="PF00651">
    <property type="entry name" value="BTB"/>
    <property type="match status" value="1"/>
</dbReference>
<dbReference type="SMART" id="SM00225">
    <property type="entry name" value="BTB"/>
    <property type="match status" value="1"/>
</dbReference>